<organism evidence="2 3">
    <name type="scientific">Dictyobacter aurantiacus</name>
    <dbReference type="NCBI Taxonomy" id="1936993"/>
    <lineage>
        <taxon>Bacteria</taxon>
        <taxon>Bacillati</taxon>
        <taxon>Chloroflexota</taxon>
        <taxon>Ktedonobacteria</taxon>
        <taxon>Ktedonobacterales</taxon>
        <taxon>Dictyobacteraceae</taxon>
        <taxon>Dictyobacter</taxon>
    </lineage>
</organism>
<keyword evidence="3" id="KW-1185">Reference proteome</keyword>
<dbReference type="InterPro" id="IPR054190">
    <property type="entry name" value="DUF6895"/>
</dbReference>
<accession>A0A401ZGY1</accession>
<comment type="caution">
    <text evidence="2">The sequence shown here is derived from an EMBL/GenBank/DDBJ whole genome shotgun (WGS) entry which is preliminary data.</text>
</comment>
<dbReference type="Pfam" id="PF21836">
    <property type="entry name" value="DUF6895"/>
    <property type="match status" value="1"/>
</dbReference>
<name>A0A401ZGY1_9CHLR</name>
<protein>
    <recommendedName>
        <fullName evidence="1">DUF6895 domain-containing protein</fullName>
    </recommendedName>
</protein>
<proteinExistence type="predicted"/>
<sequence>MAAQLEQIYHCYDQALDWLDTHRDLFDPLTEASENPSSEIYLTKALGELGLLCMLYYRRKEGDVDPRIQRFLQLIESVWEQPQYKERIMRRPDYFQIYTMIYIVLQQCNVISEDYKAMIQRVINQGYVTATETTPMRLLDRHHMLDCGQFQYSLPSYEEIYHQTLLAHNPELVYVTDTDVYAITHTLFYLTDFGRAPCTILQGEHLATVQWTIEMLLGIYLRNQNWDLTGELLLDCYCLHWYPDPLCQLAWEAIGNHQLPEGSIPGPRYSQEQRETLDETASIHYCFEENYHTTIVNALASFLIYQDLKAASDRDEK</sequence>
<gene>
    <name evidence="2" type="ORF">KDAU_33820</name>
</gene>
<dbReference type="AlphaFoldDB" id="A0A401ZGY1"/>
<dbReference type="RefSeq" id="WP_126597037.1">
    <property type="nucleotide sequence ID" value="NZ_BIFQ01000001.1"/>
</dbReference>
<feature type="domain" description="DUF6895" evidence="1">
    <location>
        <begin position="12"/>
        <end position="301"/>
    </location>
</feature>
<evidence type="ECO:0000259" key="1">
    <source>
        <dbReference type="Pfam" id="PF21836"/>
    </source>
</evidence>
<dbReference type="OrthoDB" id="1550919at2"/>
<evidence type="ECO:0000313" key="3">
    <source>
        <dbReference type="Proteomes" id="UP000287224"/>
    </source>
</evidence>
<reference evidence="3" key="1">
    <citation type="submission" date="2018-12" db="EMBL/GenBank/DDBJ databases">
        <title>Tengunoibacter tsumagoiensis gen. nov., sp. nov., Dictyobacter kobayashii sp. nov., D. alpinus sp. nov., and D. joshuensis sp. nov. and description of Dictyobacteraceae fam. nov. within the order Ktedonobacterales isolated from Tengu-no-mugimeshi.</title>
        <authorList>
            <person name="Wang C.M."/>
            <person name="Zheng Y."/>
            <person name="Sakai Y."/>
            <person name="Toyoda A."/>
            <person name="Minakuchi Y."/>
            <person name="Abe K."/>
            <person name="Yokota A."/>
            <person name="Yabe S."/>
        </authorList>
    </citation>
    <scope>NUCLEOTIDE SEQUENCE [LARGE SCALE GENOMIC DNA]</scope>
    <source>
        <strain evidence="3">S-27</strain>
    </source>
</reference>
<evidence type="ECO:0000313" key="2">
    <source>
        <dbReference type="EMBL" id="GCE06053.1"/>
    </source>
</evidence>
<dbReference type="EMBL" id="BIFQ01000001">
    <property type="protein sequence ID" value="GCE06053.1"/>
    <property type="molecule type" value="Genomic_DNA"/>
</dbReference>
<dbReference type="Proteomes" id="UP000287224">
    <property type="component" value="Unassembled WGS sequence"/>
</dbReference>